<keyword evidence="2" id="KW-1185">Reference proteome</keyword>
<evidence type="ECO:0000313" key="2">
    <source>
        <dbReference type="Proteomes" id="UP000024635"/>
    </source>
</evidence>
<reference evidence="2" key="1">
    <citation type="journal article" date="2015" name="Nat. Genet.">
        <title>The genome and transcriptome of the zoonotic hookworm Ancylostoma ceylanicum identify infection-specific gene families.</title>
        <authorList>
            <person name="Schwarz E.M."/>
            <person name="Hu Y."/>
            <person name="Antoshechkin I."/>
            <person name="Miller M.M."/>
            <person name="Sternberg P.W."/>
            <person name="Aroian R.V."/>
        </authorList>
    </citation>
    <scope>NUCLEOTIDE SEQUENCE</scope>
    <source>
        <strain evidence="2">HY135</strain>
    </source>
</reference>
<dbReference type="AlphaFoldDB" id="A0A016V1X7"/>
<organism evidence="1 2">
    <name type="scientific">Ancylostoma ceylanicum</name>
    <dbReference type="NCBI Taxonomy" id="53326"/>
    <lineage>
        <taxon>Eukaryota</taxon>
        <taxon>Metazoa</taxon>
        <taxon>Ecdysozoa</taxon>
        <taxon>Nematoda</taxon>
        <taxon>Chromadorea</taxon>
        <taxon>Rhabditida</taxon>
        <taxon>Rhabditina</taxon>
        <taxon>Rhabditomorpha</taxon>
        <taxon>Strongyloidea</taxon>
        <taxon>Ancylostomatidae</taxon>
        <taxon>Ancylostomatinae</taxon>
        <taxon>Ancylostoma</taxon>
    </lineage>
</organism>
<sequence length="137" mass="15490">MKTALIAIAILSRLPCRRLRDDRNGNLNIATYLQGYCREDGYVAILRLNCCGSTCVAALLLKNAVHWIYYKHLPALVIDCKQLLLGALQCGSRLAEVSGILRDQSQITHCYGLPRKCYKEEQHYREQCFKRVNGASS</sequence>
<evidence type="ECO:0000313" key="1">
    <source>
        <dbReference type="EMBL" id="EYC20738.1"/>
    </source>
</evidence>
<dbReference type="Proteomes" id="UP000024635">
    <property type="component" value="Unassembled WGS sequence"/>
</dbReference>
<comment type="caution">
    <text evidence="1">The sequence shown here is derived from an EMBL/GenBank/DDBJ whole genome shotgun (WGS) entry which is preliminary data.</text>
</comment>
<proteinExistence type="predicted"/>
<accession>A0A016V1X7</accession>
<protein>
    <submittedName>
        <fullName evidence="1">Uncharacterized protein</fullName>
    </submittedName>
</protein>
<name>A0A016V1X7_9BILA</name>
<dbReference type="EMBL" id="JARK01001357">
    <property type="protein sequence ID" value="EYC20738.1"/>
    <property type="molecule type" value="Genomic_DNA"/>
</dbReference>
<gene>
    <name evidence="1" type="primary">Acey_s0021.g398</name>
    <name evidence="1" type="ORF">Y032_0021g398</name>
</gene>